<proteinExistence type="predicted"/>
<dbReference type="InterPro" id="IPR011010">
    <property type="entry name" value="DNA_brk_join_enz"/>
</dbReference>
<dbReference type="AlphaFoldDB" id="A0A3S0IBE8"/>
<protein>
    <recommendedName>
        <fullName evidence="3">Phage integrase family protein</fullName>
    </recommendedName>
</protein>
<organism evidence="1 2">
    <name type="scientific">Azospirillum griseum</name>
    <dbReference type="NCBI Taxonomy" id="2496639"/>
    <lineage>
        <taxon>Bacteria</taxon>
        <taxon>Pseudomonadati</taxon>
        <taxon>Pseudomonadota</taxon>
        <taxon>Alphaproteobacteria</taxon>
        <taxon>Rhodospirillales</taxon>
        <taxon>Azospirillaceae</taxon>
        <taxon>Azospirillum</taxon>
    </lineage>
</organism>
<dbReference type="GO" id="GO:0003677">
    <property type="term" value="F:DNA binding"/>
    <property type="evidence" value="ECO:0007669"/>
    <property type="project" value="InterPro"/>
</dbReference>
<dbReference type="EMBL" id="RXMA01000045">
    <property type="protein sequence ID" value="RTR13443.1"/>
    <property type="molecule type" value="Genomic_DNA"/>
</dbReference>
<dbReference type="RefSeq" id="WP_126620482.1">
    <property type="nucleotide sequence ID" value="NZ_JBHUCY010000011.1"/>
</dbReference>
<keyword evidence="2" id="KW-1185">Reference proteome</keyword>
<dbReference type="Proteomes" id="UP000277007">
    <property type="component" value="Unassembled WGS sequence"/>
</dbReference>
<comment type="caution">
    <text evidence="1">The sequence shown here is derived from an EMBL/GenBank/DDBJ whole genome shotgun (WGS) entry which is preliminary data.</text>
</comment>
<evidence type="ECO:0000313" key="2">
    <source>
        <dbReference type="Proteomes" id="UP000277007"/>
    </source>
</evidence>
<evidence type="ECO:0000313" key="1">
    <source>
        <dbReference type="EMBL" id="RTR13443.1"/>
    </source>
</evidence>
<reference evidence="1 2" key="1">
    <citation type="submission" date="2018-12" db="EMBL/GenBank/DDBJ databases">
        <authorList>
            <person name="Yang Y."/>
        </authorList>
    </citation>
    <scope>NUCLEOTIDE SEQUENCE [LARGE SCALE GENOMIC DNA]</scope>
    <source>
        <strain evidence="1 2">L-25-5w-1</strain>
    </source>
</reference>
<evidence type="ECO:0008006" key="3">
    <source>
        <dbReference type="Google" id="ProtNLM"/>
    </source>
</evidence>
<dbReference type="OrthoDB" id="5513193at2"/>
<sequence>MIGLYLTDLAARDGKRVLTDRLSDKHVARLVQATALAVGICGDLPEDERRHRLVGHSPPEVEDRFVQRHLGHTSVETIRRYQRCSDRFRINLTQAAGL</sequence>
<accession>A0A3S0IBE8</accession>
<dbReference type="SUPFAM" id="SSF56349">
    <property type="entry name" value="DNA breaking-rejoining enzymes"/>
    <property type="match status" value="1"/>
</dbReference>
<gene>
    <name evidence="1" type="ORF">EJ903_24630</name>
</gene>
<name>A0A3S0IBE8_9PROT</name>